<evidence type="ECO:0000256" key="1">
    <source>
        <dbReference type="SAM" id="Phobius"/>
    </source>
</evidence>
<feature type="transmembrane region" description="Helical" evidence="1">
    <location>
        <begin position="127"/>
        <end position="148"/>
    </location>
</feature>
<feature type="transmembrane region" description="Helical" evidence="1">
    <location>
        <begin position="12"/>
        <end position="33"/>
    </location>
</feature>
<evidence type="ECO:0000313" key="3">
    <source>
        <dbReference type="EMBL" id="EED34430.1"/>
    </source>
</evidence>
<dbReference type="OrthoDB" id="9786870at2"/>
<evidence type="ECO:0000313" key="4">
    <source>
        <dbReference type="Proteomes" id="UP000004699"/>
    </source>
</evidence>
<dbReference type="Gene3D" id="3.40.720.10">
    <property type="entry name" value="Alkaline Phosphatase, subunit A"/>
    <property type="match status" value="1"/>
</dbReference>
<dbReference type="RefSeq" id="WP_009019178.1">
    <property type="nucleotide sequence ID" value="NZ_DS999411.1"/>
</dbReference>
<organism evidence="3 4">
    <name type="scientific">Luminiphilus syltensis NOR5-1B</name>
    <dbReference type="NCBI Taxonomy" id="565045"/>
    <lineage>
        <taxon>Bacteria</taxon>
        <taxon>Pseudomonadati</taxon>
        <taxon>Pseudomonadota</taxon>
        <taxon>Gammaproteobacteria</taxon>
        <taxon>Cellvibrionales</taxon>
        <taxon>Halieaceae</taxon>
        <taxon>Luminiphilus</taxon>
    </lineage>
</organism>
<feature type="transmembrane region" description="Helical" evidence="1">
    <location>
        <begin position="76"/>
        <end position="99"/>
    </location>
</feature>
<accession>B8KR29</accession>
<proteinExistence type="predicted"/>
<dbReference type="STRING" id="565045.NOR51B_367"/>
<dbReference type="AlphaFoldDB" id="B8KR29"/>
<feature type="transmembrane region" description="Helical" evidence="1">
    <location>
        <begin position="169"/>
        <end position="189"/>
    </location>
</feature>
<dbReference type="InterPro" id="IPR040423">
    <property type="entry name" value="PEA_transferase"/>
</dbReference>
<dbReference type="GO" id="GO:0016776">
    <property type="term" value="F:phosphotransferase activity, phosphate group as acceptor"/>
    <property type="evidence" value="ECO:0007669"/>
    <property type="project" value="TreeGrafter"/>
</dbReference>
<dbReference type="EMBL" id="DS999411">
    <property type="protein sequence ID" value="EED34430.1"/>
    <property type="molecule type" value="Genomic_DNA"/>
</dbReference>
<dbReference type="SUPFAM" id="SSF53649">
    <property type="entry name" value="Alkaline phosphatase-like"/>
    <property type="match status" value="1"/>
</dbReference>
<gene>
    <name evidence="3" type="ORF">NOR51B_367</name>
</gene>
<keyword evidence="4" id="KW-1185">Reference proteome</keyword>
<evidence type="ECO:0000259" key="2">
    <source>
        <dbReference type="Pfam" id="PF00884"/>
    </source>
</evidence>
<dbReference type="InterPro" id="IPR000917">
    <property type="entry name" value="Sulfatase_N"/>
</dbReference>
<name>B8KR29_9GAMM</name>
<keyword evidence="1" id="KW-0812">Transmembrane</keyword>
<keyword evidence="1" id="KW-0472">Membrane</keyword>
<keyword evidence="1" id="KW-1133">Transmembrane helix</keyword>
<sequence length="623" mass="70429">MRRHNTAVRAGYLIALEFLVWLMPAFAFLFIYINFFGAPTSAITPHLEIISTIAFFFISLRWYIMANAILAPIKFATIIIYSAALTLISVYYVLILVGLDSWGRVATWPLIRTYIKQWSLLSEVLGVSPLIFLTIISLSILALSLLLRRFLGYLNWHVALNNAGVTSEIAPLALGAASLVMTITIYMGITIPRNDAEPIAKTFNPLGGFNSSQSHLIDTLEFNRGTVDQLDNYRKRKDPQLKRNVVIIVGDALRYDHLGILGYERETTPHLDRRQRTNPFEYKSKIHSTCAESFCGLMSIARSKYVKDFRTHDVTLQQVLSASGFEIMLVLGGDHTNFYGLATQLGPSDYFWDGSLSAGYLNDDFKVIKVIESLDTWAGKPTFLQIHLMSTHALGKRHPELNSYMPSKNYYSKAFRQENKANRRSYFNFYDNGVIGFDHAINEILGLLESKGYLNDTFLVITGDHGEALGEHGHYGHQASPFEPLIQIPLLMKRFGYKGPKLLKRVSASQIDIAPTILQEVGLEEPRSWQGLSLSHLYERDFSYFQQGNNIGLFDFRDNDNIWKFWLDVNSSEEYIFNISKNVDETQNQSHNISKNLKLTWMTKVASSALASGQSNSGTEGSK</sequence>
<dbReference type="InterPro" id="IPR017850">
    <property type="entry name" value="Alkaline_phosphatase_core_sf"/>
</dbReference>
<dbReference type="GO" id="GO:0009244">
    <property type="term" value="P:lipopolysaccharide core region biosynthetic process"/>
    <property type="evidence" value="ECO:0007669"/>
    <property type="project" value="TreeGrafter"/>
</dbReference>
<dbReference type="GO" id="GO:0005886">
    <property type="term" value="C:plasma membrane"/>
    <property type="evidence" value="ECO:0007669"/>
    <property type="project" value="UniProtKB-SubCell"/>
</dbReference>
<feature type="transmembrane region" description="Helical" evidence="1">
    <location>
        <begin position="45"/>
        <end position="64"/>
    </location>
</feature>
<feature type="domain" description="Sulfatase N-terminal" evidence="2">
    <location>
        <begin position="243"/>
        <end position="520"/>
    </location>
</feature>
<protein>
    <submittedName>
        <fullName evidence="3">Sulfatase domain protein</fullName>
    </submittedName>
</protein>
<dbReference type="PANTHER" id="PTHR30443:SF2">
    <property type="entry name" value="PHOSPHOETHANOLAMINE TRANSFERASE EPTC"/>
    <property type="match status" value="1"/>
</dbReference>
<dbReference type="Proteomes" id="UP000004699">
    <property type="component" value="Unassembled WGS sequence"/>
</dbReference>
<dbReference type="PANTHER" id="PTHR30443">
    <property type="entry name" value="INNER MEMBRANE PROTEIN"/>
    <property type="match status" value="1"/>
</dbReference>
<reference evidence="4" key="1">
    <citation type="journal article" date="2013" name="BMC Microbiol.">
        <title>Taxonomy and evolution of bacteriochlorophyll a-containing members of the OM60/NOR5 clade of marine gammaproteobacteria: description of Luminiphilus syltensis gen. nov., sp. nov., reclassification of Haliea rubra as Pseudohaliea rubra gen. nov., comb. nov., and emendation of Chromatocurvus halotolerans.</title>
        <authorList>
            <person name="Spring S."/>
            <person name="Riedel T."/>
            <person name="Sproer C."/>
            <person name="Yan S."/>
            <person name="Harder J."/>
            <person name="Fuchs B.M."/>
        </authorList>
    </citation>
    <scope>NUCLEOTIDE SEQUENCE [LARGE SCALE GENOMIC DNA]</scope>
    <source>
        <strain evidence="4">NOR51-B</strain>
    </source>
</reference>
<dbReference type="eggNOG" id="COG3119">
    <property type="taxonomic scope" value="Bacteria"/>
</dbReference>
<dbReference type="Pfam" id="PF00884">
    <property type="entry name" value="Sulfatase"/>
    <property type="match status" value="1"/>
</dbReference>
<dbReference type="HOGENOM" id="CLU_438564_0_0_6"/>